<comment type="caution">
    <text evidence="1">The sequence shown here is derived from an EMBL/GenBank/DDBJ whole genome shotgun (WGS) entry which is preliminary data.</text>
</comment>
<feature type="non-terminal residue" evidence="1">
    <location>
        <position position="154"/>
    </location>
</feature>
<organism evidence="1 2">
    <name type="scientific">Streblomastix strix</name>
    <dbReference type="NCBI Taxonomy" id="222440"/>
    <lineage>
        <taxon>Eukaryota</taxon>
        <taxon>Metamonada</taxon>
        <taxon>Preaxostyla</taxon>
        <taxon>Oxymonadida</taxon>
        <taxon>Streblomastigidae</taxon>
        <taxon>Streblomastix</taxon>
    </lineage>
</organism>
<dbReference type="Proteomes" id="UP000324800">
    <property type="component" value="Unassembled WGS sequence"/>
</dbReference>
<proteinExistence type="predicted"/>
<dbReference type="AlphaFoldDB" id="A0A5J4X4D1"/>
<gene>
    <name evidence="1" type="ORF">EZS28_002287</name>
</gene>
<protein>
    <submittedName>
        <fullName evidence="1">Uncharacterized protein</fullName>
    </submittedName>
</protein>
<dbReference type="EMBL" id="SNRW01000275">
    <property type="protein sequence ID" value="KAA6402177.1"/>
    <property type="molecule type" value="Genomic_DNA"/>
</dbReference>
<accession>A0A5J4X4D1</accession>
<evidence type="ECO:0000313" key="2">
    <source>
        <dbReference type="Proteomes" id="UP000324800"/>
    </source>
</evidence>
<evidence type="ECO:0000313" key="1">
    <source>
        <dbReference type="EMBL" id="KAA6402177.1"/>
    </source>
</evidence>
<reference evidence="1 2" key="1">
    <citation type="submission" date="2019-03" db="EMBL/GenBank/DDBJ databases">
        <title>Single cell metagenomics reveals metabolic interactions within the superorganism composed of flagellate Streblomastix strix and complex community of Bacteroidetes bacteria on its surface.</title>
        <authorList>
            <person name="Treitli S.C."/>
            <person name="Kolisko M."/>
            <person name="Husnik F."/>
            <person name="Keeling P."/>
            <person name="Hampl V."/>
        </authorList>
    </citation>
    <scope>NUCLEOTIDE SEQUENCE [LARGE SCALE GENOMIC DNA]</scope>
    <source>
        <strain evidence="1">ST1C</strain>
    </source>
</reference>
<sequence>MTMTTDTAPSGLGQISKKELKMIAMAHGTCNKRQAKLSSNNKEIKAITQGLRSFAKVQKSSRIQSLATRIDNRVKNKIADALSRLSRAGDYKLKEKIFRQTSVLKKIREEQIDAMITAPLQPGQIWYTELVNENAQSVMLDWSNEILERGTSLT</sequence>
<name>A0A5J4X4D1_9EUKA</name>